<dbReference type="PANTHER" id="PTHR38479:SF2">
    <property type="entry name" value="WINGED HELIX DNA-BINDING DOMAIN-CONTAINING PROTEIN"/>
    <property type="match status" value="1"/>
</dbReference>
<organism evidence="1 2">
    <name type="scientific">Nocardioides mesophilus</name>
    <dbReference type="NCBI Taxonomy" id="433659"/>
    <lineage>
        <taxon>Bacteria</taxon>
        <taxon>Bacillati</taxon>
        <taxon>Actinomycetota</taxon>
        <taxon>Actinomycetes</taxon>
        <taxon>Propionibacteriales</taxon>
        <taxon>Nocardioidaceae</taxon>
        <taxon>Nocardioides</taxon>
    </lineage>
</organism>
<sequence length="352" mass="38251">MVRMRRPSIAAVEQALYDDRSVVRHHAMRRTLWVATPPVARTMHAAATRRVAGQERRRTLRLLADNGVADPEAWLADARDRTLAALEEHGPLTARRLGELVPALRHPLAMSPGKPYATTAAAHTRVLLGLGFEGAVIRTRPSGSWVSGAYAYAATDTWISPGLDGAGPTDPVDPVDPAEERRAAVELADLWLRRFGPGTTADLQWWAGWTTALTRHALEGCGAVPVDLDGAPGWVAADDEAPVGDAGPWVAALPSLDPTTMGWKQRAWYLPDSCHEAFDRNGNAGPTLWVDGEVVGAWGQRPDGELRSHYFVDVPARRRAELDAELDRVAGMLAEHRVSVRFPGRIHATLLG</sequence>
<proteinExistence type="predicted"/>
<dbReference type="Pfam" id="PF06224">
    <property type="entry name" value="AlkZ-like"/>
    <property type="match status" value="1"/>
</dbReference>
<protein>
    <submittedName>
        <fullName evidence="1">AlkZ family DNA glycosylase</fullName>
    </submittedName>
</protein>
<dbReference type="PANTHER" id="PTHR38479">
    <property type="entry name" value="LMO0824 PROTEIN"/>
    <property type="match status" value="1"/>
</dbReference>
<evidence type="ECO:0000313" key="1">
    <source>
        <dbReference type="EMBL" id="QNN55213.1"/>
    </source>
</evidence>
<evidence type="ECO:0000313" key="2">
    <source>
        <dbReference type="Proteomes" id="UP000515947"/>
    </source>
</evidence>
<dbReference type="RefSeq" id="WP_187581053.1">
    <property type="nucleotide sequence ID" value="NZ_CP060713.1"/>
</dbReference>
<gene>
    <name evidence="1" type="ORF">H9L09_02645</name>
</gene>
<dbReference type="Proteomes" id="UP000515947">
    <property type="component" value="Chromosome"/>
</dbReference>
<name>A0A7G9RHY8_9ACTN</name>
<keyword evidence="2" id="KW-1185">Reference proteome</keyword>
<accession>A0A7G9RHY8</accession>
<dbReference type="KEGG" id="nmes:H9L09_02645"/>
<reference evidence="1 2" key="1">
    <citation type="submission" date="2020-08" db="EMBL/GenBank/DDBJ databases">
        <title>Genome sequence of Nocardioides mesophilus KACC 16243T.</title>
        <authorList>
            <person name="Hyun D.-W."/>
            <person name="Bae J.-W."/>
        </authorList>
    </citation>
    <scope>NUCLEOTIDE SEQUENCE [LARGE SCALE GENOMIC DNA]</scope>
    <source>
        <strain evidence="1 2">KACC 16243</strain>
    </source>
</reference>
<dbReference type="EMBL" id="CP060713">
    <property type="protein sequence ID" value="QNN55213.1"/>
    <property type="molecule type" value="Genomic_DNA"/>
</dbReference>
<dbReference type="AlphaFoldDB" id="A0A7G9RHY8"/>
<dbReference type="InterPro" id="IPR009351">
    <property type="entry name" value="AlkZ-like"/>
</dbReference>